<dbReference type="GO" id="GO:0016787">
    <property type="term" value="F:hydrolase activity"/>
    <property type="evidence" value="ECO:0007669"/>
    <property type="project" value="UniProtKB-KW"/>
</dbReference>
<accession>A0AAV9ZDJ8</accession>
<dbReference type="Proteomes" id="UP001362999">
    <property type="component" value="Unassembled WGS sequence"/>
</dbReference>
<name>A0AAV9ZDJ8_9AGAR</name>
<dbReference type="EMBL" id="JAWWNJ010000162">
    <property type="protein sequence ID" value="KAK6978087.1"/>
    <property type="molecule type" value="Genomic_DNA"/>
</dbReference>
<dbReference type="Gene3D" id="3.40.50.1820">
    <property type="entry name" value="alpha/beta hydrolase"/>
    <property type="match status" value="1"/>
</dbReference>
<dbReference type="Pfam" id="PF00975">
    <property type="entry name" value="Thioesterase"/>
    <property type="match status" value="1"/>
</dbReference>
<dbReference type="AlphaFoldDB" id="A0AAV9ZDJ8"/>
<organism evidence="2 3">
    <name type="scientific">Favolaschia claudopus</name>
    <dbReference type="NCBI Taxonomy" id="2862362"/>
    <lineage>
        <taxon>Eukaryota</taxon>
        <taxon>Fungi</taxon>
        <taxon>Dikarya</taxon>
        <taxon>Basidiomycota</taxon>
        <taxon>Agaricomycotina</taxon>
        <taxon>Agaricomycetes</taxon>
        <taxon>Agaricomycetidae</taxon>
        <taxon>Agaricales</taxon>
        <taxon>Marasmiineae</taxon>
        <taxon>Mycenaceae</taxon>
        <taxon>Favolaschia</taxon>
    </lineage>
</organism>
<gene>
    <name evidence="2" type="ORF">R3P38DRAFT_503107</name>
</gene>
<dbReference type="InterPro" id="IPR029058">
    <property type="entry name" value="AB_hydrolase_fold"/>
</dbReference>
<sequence>MKSSSRTLKFGHGDENIVKLVEGGREPPLILLHNGGGGVRAFFHFKKVFKTGLWAIQVTADTPLDSLPTHARYYVEKIKAQQPRGPYRLGSLSATSILVVEMARILEATGSTVAQLAFIDHCPSLLLCPEIGIQGDFEYPLDDPRACRVFITNSFHSAATFLRTDGYGTSQQRRKQTQTMLAAYYGGEPTNEFAKINAHIMERYLGAVFDFLLGLTEEREPERIMSALGTWMKSVKAVSRVQIYLASTGVVLEAPPQCREEWLDLGARMCIENPDVIYLEGGHFEILSDPRLIEGLQAGFGGGEAKL</sequence>
<dbReference type="SUPFAM" id="SSF53474">
    <property type="entry name" value="alpha/beta-Hydrolases"/>
    <property type="match status" value="1"/>
</dbReference>
<keyword evidence="3" id="KW-1185">Reference proteome</keyword>
<feature type="domain" description="Thioesterase" evidence="1">
    <location>
        <begin position="28"/>
        <end position="123"/>
    </location>
</feature>
<evidence type="ECO:0000259" key="1">
    <source>
        <dbReference type="Pfam" id="PF00975"/>
    </source>
</evidence>
<proteinExistence type="predicted"/>
<keyword evidence="2" id="KW-0378">Hydrolase</keyword>
<comment type="caution">
    <text evidence="2">The sequence shown here is derived from an EMBL/GenBank/DDBJ whole genome shotgun (WGS) entry which is preliminary data.</text>
</comment>
<dbReference type="InterPro" id="IPR001031">
    <property type="entry name" value="Thioesterase"/>
</dbReference>
<protein>
    <submittedName>
        <fullName evidence="2">Alpha/Beta hydrolase protein</fullName>
    </submittedName>
</protein>
<evidence type="ECO:0000313" key="3">
    <source>
        <dbReference type="Proteomes" id="UP001362999"/>
    </source>
</evidence>
<reference evidence="2 3" key="1">
    <citation type="journal article" date="2024" name="J Genomics">
        <title>Draft genome sequencing and assembly of Favolaschia claudopus CIRM-BRFM 2984 isolated from oak limbs.</title>
        <authorList>
            <person name="Navarro D."/>
            <person name="Drula E."/>
            <person name="Chaduli D."/>
            <person name="Cazenave R."/>
            <person name="Ahrendt S."/>
            <person name="Wang J."/>
            <person name="Lipzen A."/>
            <person name="Daum C."/>
            <person name="Barry K."/>
            <person name="Grigoriev I.V."/>
            <person name="Favel A."/>
            <person name="Rosso M.N."/>
            <person name="Martin F."/>
        </authorList>
    </citation>
    <scope>NUCLEOTIDE SEQUENCE [LARGE SCALE GENOMIC DNA]</scope>
    <source>
        <strain evidence="2 3">CIRM-BRFM 2984</strain>
    </source>
</reference>
<evidence type="ECO:0000313" key="2">
    <source>
        <dbReference type="EMBL" id="KAK6978087.1"/>
    </source>
</evidence>